<keyword evidence="5" id="KW-1185">Reference proteome</keyword>
<keyword evidence="2" id="KW-0169">Cobalamin biosynthesis</keyword>
<dbReference type="EMBL" id="FOKG01000002">
    <property type="protein sequence ID" value="SFA93017.1"/>
    <property type="molecule type" value="Genomic_DNA"/>
</dbReference>
<dbReference type="InterPro" id="IPR003723">
    <property type="entry name" value="Precorrin-6x_reduct"/>
</dbReference>
<dbReference type="GO" id="GO:0016994">
    <property type="term" value="F:precorrin-6A reductase activity"/>
    <property type="evidence" value="ECO:0007669"/>
    <property type="project" value="InterPro"/>
</dbReference>
<evidence type="ECO:0000256" key="1">
    <source>
        <dbReference type="ARBA" id="ARBA00004953"/>
    </source>
</evidence>
<dbReference type="RefSeq" id="WP_177242482.1">
    <property type="nucleotide sequence ID" value="NZ_FOKG01000002.1"/>
</dbReference>
<dbReference type="STRING" id="490629.SAMN05216266_102269"/>
<proteinExistence type="predicted"/>
<keyword evidence="3" id="KW-0560">Oxidoreductase</keyword>
<reference evidence="5" key="1">
    <citation type="submission" date="2016-10" db="EMBL/GenBank/DDBJ databases">
        <authorList>
            <person name="Varghese N."/>
            <person name="Submissions S."/>
        </authorList>
    </citation>
    <scope>NUCLEOTIDE SEQUENCE [LARGE SCALE GENOMIC DNA]</scope>
    <source>
        <strain evidence="5">CGMCC 4.3568</strain>
    </source>
</reference>
<evidence type="ECO:0000313" key="5">
    <source>
        <dbReference type="Proteomes" id="UP000243799"/>
    </source>
</evidence>
<organism evidence="4 5">
    <name type="scientific">Amycolatopsis marina</name>
    <dbReference type="NCBI Taxonomy" id="490629"/>
    <lineage>
        <taxon>Bacteria</taxon>
        <taxon>Bacillati</taxon>
        <taxon>Actinomycetota</taxon>
        <taxon>Actinomycetes</taxon>
        <taxon>Pseudonocardiales</taxon>
        <taxon>Pseudonocardiaceae</taxon>
        <taxon>Amycolatopsis</taxon>
    </lineage>
</organism>
<evidence type="ECO:0000313" key="4">
    <source>
        <dbReference type="EMBL" id="SFA93017.1"/>
    </source>
</evidence>
<dbReference type="Pfam" id="PF02571">
    <property type="entry name" value="CbiJ"/>
    <property type="match status" value="1"/>
</dbReference>
<dbReference type="AlphaFoldDB" id="A0A1I0WX71"/>
<dbReference type="PANTHER" id="PTHR36925:SF1">
    <property type="entry name" value="COBALT-PRECORRIN-6A REDUCTASE"/>
    <property type="match status" value="1"/>
</dbReference>
<dbReference type="Proteomes" id="UP000243799">
    <property type="component" value="Unassembled WGS sequence"/>
</dbReference>
<dbReference type="PROSITE" id="PS51014">
    <property type="entry name" value="COBK_CBIJ"/>
    <property type="match status" value="1"/>
</dbReference>
<name>A0A1I0WX71_9PSEU</name>
<accession>A0A1I0WX71</accession>
<evidence type="ECO:0000256" key="2">
    <source>
        <dbReference type="ARBA" id="ARBA00022573"/>
    </source>
</evidence>
<comment type="pathway">
    <text evidence="1">Cofactor biosynthesis; adenosylcobalamin biosynthesis.</text>
</comment>
<protein>
    <submittedName>
        <fullName evidence="4">Precorrin-6A/cobalt-precorrin-6A reductase</fullName>
    </submittedName>
</protein>
<evidence type="ECO:0000256" key="3">
    <source>
        <dbReference type="ARBA" id="ARBA00023002"/>
    </source>
</evidence>
<dbReference type="NCBIfam" id="NF005968">
    <property type="entry name" value="PRK08057.1-2"/>
    <property type="match status" value="1"/>
</dbReference>
<gene>
    <name evidence="4" type="ORF">SAMN05216266_102269</name>
</gene>
<dbReference type="NCBIfam" id="TIGR00715">
    <property type="entry name" value="precor6x_red"/>
    <property type="match status" value="1"/>
</dbReference>
<dbReference type="PANTHER" id="PTHR36925">
    <property type="entry name" value="COBALT-PRECORRIN-6A REDUCTASE"/>
    <property type="match status" value="1"/>
</dbReference>
<dbReference type="UniPathway" id="UPA00148"/>
<dbReference type="GO" id="GO:0009236">
    <property type="term" value="P:cobalamin biosynthetic process"/>
    <property type="evidence" value="ECO:0007669"/>
    <property type="project" value="UniProtKB-UniPathway"/>
</dbReference>
<sequence>MNSVDAEAATPRAVAHRVLVLGGTAEARALASTLVAEGVPVISSLAGRVSAPKLPDGEVRIGGFGGPEGLAAWLTGEGITAVVDATHPFAERIGASAAAGAAAAGVPLLRLERPGWADEREWADVDWRPVTSLAEAALAVGRLGERVFLTSGRQGLAAFAGLTSLWFLIRCVDPPEPPLPPHSEVLLSRGPYRVGDELALLRDHRIDVLVTKDSGGSMTSAKLVAARELGLPVVLVRRPARPETNSVTSVAAAARWAIEQEVPGT</sequence>